<dbReference type="Pfam" id="PF00575">
    <property type="entry name" value="S1"/>
    <property type="match status" value="1"/>
</dbReference>
<keyword evidence="5 8" id="KW-0378">Hydrolase</keyword>
<evidence type="ECO:0000256" key="2">
    <source>
        <dbReference type="ARBA" id="ARBA00004496"/>
    </source>
</evidence>
<keyword evidence="4 8" id="KW-0540">Nuclease</keyword>
<dbReference type="NCBIfam" id="TIGR02063">
    <property type="entry name" value="RNase_R"/>
    <property type="match status" value="1"/>
</dbReference>
<dbReference type="SMART" id="SM00955">
    <property type="entry name" value="RNB"/>
    <property type="match status" value="1"/>
</dbReference>
<dbReference type="InterPro" id="IPR004476">
    <property type="entry name" value="RNase_II/RNase_R"/>
</dbReference>
<feature type="domain" description="S1 motif" evidence="9">
    <location>
        <begin position="641"/>
        <end position="722"/>
    </location>
</feature>
<protein>
    <recommendedName>
        <fullName evidence="8">Ribonuclease R</fullName>
        <shortName evidence="8">RNase R</shortName>
        <ecNumber evidence="8">3.1.13.1</ecNumber>
    </recommendedName>
</protein>
<dbReference type="EC" id="3.1.13.1" evidence="8"/>
<comment type="similarity">
    <text evidence="8">Belongs to the RNR ribonuclease family. RNase R subfamily.</text>
</comment>
<keyword evidence="11" id="KW-1185">Reference proteome</keyword>
<evidence type="ECO:0000256" key="7">
    <source>
        <dbReference type="ARBA" id="ARBA00022884"/>
    </source>
</evidence>
<dbReference type="InterPro" id="IPR022966">
    <property type="entry name" value="RNase_II/R_CS"/>
</dbReference>
<evidence type="ECO:0000256" key="6">
    <source>
        <dbReference type="ARBA" id="ARBA00022839"/>
    </source>
</evidence>
<dbReference type="InterPro" id="IPR012340">
    <property type="entry name" value="NA-bd_OB-fold"/>
</dbReference>
<evidence type="ECO:0000256" key="8">
    <source>
        <dbReference type="HAMAP-Rule" id="MF_01895"/>
    </source>
</evidence>
<dbReference type="KEGG" id="fsn:GS03_00592"/>
<dbReference type="GO" id="GO:0005829">
    <property type="term" value="C:cytosol"/>
    <property type="evidence" value="ECO:0007669"/>
    <property type="project" value="UniProtKB-ARBA"/>
</dbReference>
<dbReference type="RefSeq" id="WP_136151080.1">
    <property type="nucleotide sequence ID" value="NZ_CP038810.1"/>
</dbReference>
<dbReference type="NCBIfam" id="TIGR00358">
    <property type="entry name" value="3_prime_RNase"/>
    <property type="match status" value="1"/>
</dbReference>
<dbReference type="SUPFAM" id="SSF50249">
    <property type="entry name" value="Nucleic acid-binding proteins"/>
    <property type="match status" value="4"/>
</dbReference>
<dbReference type="Pfam" id="PF17876">
    <property type="entry name" value="CSD2"/>
    <property type="match status" value="1"/>
</dbReference>
<evidence type="ECO:0000313" key="10">
    <source>
        <dbReference type="EMBL" id="QBZ97106.1"/>
    </source>
</evidence>
<dbReference type="GO" id="GO:0003723">
    <property type="term" value="F:RNA binding"/>
    <property type="evidence" value="ECO:0007669"/>
    <property type="project" value="UniProtKB-UniRule"/>
</dbReference>
<dbReference type="InterPro" id="IPR011805">
    <property type="entry name" value="RNase_R"/>
</dbReference>
<dbReference type="Proteomes" id="UP000296862">
    <property type="component" value="Chromosome"/>
</dbReference>
<dbReference type="CDD" id="cd04471">
    <property type="entry name" value="S1_RNase_R"/>
    <property type="match status" value="1"/>
</dbReference>
<sequence>MSKKHKKFGKNEKTFSEKIFKILSKNANKPFNYKQIAAILELDDTKSRNEIIKDLKILAAQKLIIESEPGKYLVKASSQQYYEGVVDMTSRKTGYFVCDELENDVFIPFINLNHALDGDKVKAYVYNRRSSRKPEAEVIEIIERHKTEFVGVVDIQKNFGFVTTANAKMYTDIFIPKNKLADAEHGDVVLVKLEDWPVKADSPFGSVIKVLGKPGEHNTEIHAILAEYGLPYDFPIEVEAYANKLDTSITQNEIDKRRDMRKVLTFTIDPKDAKDFDDALSFQVLENGNYEIGVHIADVSHYLKEGTILDDEAYKRATSVYLVDRVVPMLPEVLSNFACSLRPHEEKYTFSAIFQLNAKAEVLDSWFGRTIIYSDQRFAYEEAQSIIETKSDIIPAEISLTGKEYKVPAEIVAATLKQDELAKILRRKRMADGAISFDKVEVKFNLNAESEPVGVFFKISKDANHLIEEFMLLANRKVAEFIGKQKKTFIYRIHDEPNEDKLINLQTVISKFGYAINMKSKQDISKSLNKLLNDVNGKKEQNLVDTLTIRSMSKAKYSTENIGHYGLAFDYYSHFTSPIRRYPDVMAHRLLQYYLDGGKSVNQDDYEEKCAHSSDMEGLAAQAERDSVKYMQVKYMQDHQDQEFLGVISGVTEWGIYVEIIENKCEGMVRIREIKEDYYTFDEKQYALVGQATQSILQLGDEVFVKVKNADLVKKQLDFHFIRRNE</sequence>
<evidence type="ECO:0000256" key="3">
    <source>
        <dbReference type="ARBA" id="ARBA00022490"/>
    </source>
</evidence>
<dbReference type="Gene3D" id="2.40.50.140">
    <property type="entry name" value="Nucleic acid-binding proteins"/>
    <property type="match status" value="3"/>
</dbReference>
<proteinExistence type="inferred from homology"/>
<dbReference type="InterPro" id="IPR050180">
    <property type="entry name" value="RNR_Ribonuclease"/>
</dbReference>
<dbReference type="PANTHER" id="PTHR23355:SF9">
    <property type="entry name" value="DIS3-LIKE EXONUCLEASE 2"/>
    <property type="match status" value="1"/>
</dbReference>
<comment type="catalytic activity">
    <reaction evidence="1 8">
        <text>Exonucleolytic cleavage in the 3'- to 5'-direction to yield nucleoside 5'-phosphates.</text>
        <dbReference type="EC" id="3.1.13.1"/>
    </reaction>
</comment>
<dbReference type="InterPro" id="IPR040476">
    <property type="entry name" value="CSD2"/>
</dbReference>
<dbReference type="Pfam" id="PF08206">
    <property type="entry name" value="OB_RNB"/>
    <property type="match status" value="1"/>
</dbReference>
<evidence type="ECO:0000313" key="11">
    <source>
        <dbReference type="Proteomes" id="UP000296862"/>
    </source>
</evidence>
<dbReference type="GO" id="GO:0008859">
    <property type="term" value="F:exoribonuclease II activity"/>
    <property type="evidence" value="ECO:0007669"/>
    <property type="project" value="UniProtKB-UniRule"/>
</dbReference>
<dbReference type="SMART" id="SM00357">
    <property type="entry name" value="CSP"/>
    <property type="match status" value="2"/>
</dbReference>
<accession>A0A4P7PRB1</accession>
<dbReference type="AlphaFoldDB" id="A0A4P7PRB1"/>
<gene>
    <name evidence="8 10" type="primary">rnr</name>
    <name evidence="10" type="ORF">GS03_00592</name>
</gene>
<dbReference type="HAMAP" id="MF_01895">
    <property type="entry name" value="RNase_R"/>
    <property type="match status" value="1"/>
</dbReference>
<comment type="function">
    <text evidence="8">3'-5' exoribonuclease that releases 5'-nucleoside monophosphates and is involved in maturation of structured RNAs.</text>
</comment>
<dbReference type="PROSITE" id="PS01175">
    <property type="entry name" value="RIBONUCLEASE_II"/>
    <property type="match status" value="1"/>
</dbReference>
<dbReference type="InterPro" id="IPR013223">
    <property type="entry name" value="RNase_B_OB_dom"/>
</dbReference>
<name>A0A4P7PRB1_9FLAO</name>
<keyword evidence="7 8" id="KW-0694">RNA-binding</keyword>
<evidence type="ECO:0000256" key="4">
    <source>
        <dbReference type="ARBA" id="ARBA00022722"/>
    </source>
</evidence>
<keyword evidence="6 8" id="KW-0269">Exonuclease</keyword>
<reference evidence="10 11" key="1">
    <citation type="submission" date="2019-04" db="EMBL/GenBank/DDBJ databases">
        <title>Flavobacterium sp. GS03.</title>
        <authorList>
            <person name="Kim H."/>
        </authorList>
    </citation>
    <scope>NUCLEOTIDE SEQUENCE [LARGE SCALE GENOMIC DNA]</scope>
    <source>
        <strain evidence="10 11">GS03</strain>
    </source>
</reference>
<dbReference type="InterPro" id="IPR003029">
    <property type="entry name" value="S1_domain"/>
</dbReference>
<dbReference type="Pfam" id="PF00773">
    <property type="entry name" value="RNB"/>
    <property type="match status" value="1"/>
</dbReference>
<keyword evidence="3 8" id="KW-0963">Cytoplasm</keyword>
<dbReference type="SMART" id="SM00316">
    <property type="entry name" value="S1"/>
    <property type="match status" value="1"/>
</dbReference>
<evidence type="ECO:0000259" key="9">
    <source>
        <dbReference type="PROSITE" id="PS50126"/>
    </source>
</evidence>
<dbReference type="PANTHER" id="PTHR23355">
    <property type="entry name" value="RIBONUCLEASE"/>
    <property type="match status" value="1"/>
</dbReference>
<evidence type="ECO:0000256" key="5">
    <source>
        <dbReference type="ARBA" id="ARBA00022801"/>
    </source>
</evidence>
<dbReference type="GO" id="GO:0006402">
    <property type="term" value="P:mRNA catabolic process"/>
    <property type="evidence" value="ECO:0007669"/>
    <property type="project" value="TreeGrafter"/>
</dbReference>
<comment type="subcellular location">
    <subcellularLocation>
        <location evidence="2 8">Cytoplasm</location>
    </subcellularLocation>
</comment>
<dbReference type="InterPro" id="IPR001900">
    <property type="entry name" value="RNase_II/R"/>
</dbReference>
<dbReference type="PROSITE" id="PS50126">
    <property type="entry name" value="S1"/>
    <property type="match status" value="1"/>
</dbReference>
<organism evidence="10 11">
    <name type="scientific">Flavobacterium sangjuense</name>
    <dbReference type="NCBI Taxonomy" id="2518177"/>
    <lineage>
        <taxon>Bacteria</taxon>
        <taxon>Pseudomonadati</taxon>
        <taxon>Bacteroidota</taxon>
        <taxon>Flavobacteriia</taxon>
        <taxon>Flavobacteriales</taxon>
        <taxon>Flavobacteriaceae</taxon>
        <taxon>Flavobacterium</taxon>
    </lineage>
</organism>
<dbReference type="EMBL" id="CP038810">
    <property type="protein sequence ID" value="QBZ97106.1"/>
    <property type="molecule type" value="Genomic_DNA"/>
</dbReference>
<dbReference type="OrthoDB" id="9764149at2"/>
<evidence type="ECO:0000256" key="1">
    <source>
        <dbReference type="ARBA" id="ARBA00001849"/>
    </source>
</evidence>
<dbReference type="InterPro" id="IPR011129">
    <property type="entry name" value="CSD"/>
</dbReference>